<organism evidence="1 2">
    <name type="scientific">Ammoniphilus oxalaticus</name>
    <dbReference type="NCBI Taxonomy" id="66863"/>
    <lineage>
        <taxon>Bacteria</taxon>
        <taxon>Bacillati</taxon>
        <taxon>Bacillota</taxon>
        <taxon>Bacilli</taxon>
        <taxon>Bacillales</taxon>
        <taxon>Paenibacillaceae</taxon>
        <taxon>Aneurinibacillus group</taxon>
        <taxon>Ammoniphilus</taxon>
    </lineage>
</organism>
<dbReference type="Proteomes" id="UP000284219">
    <property type="component" value="Unassembled WGS sequence"/>
</dbReference>
<reference evidence="1 2" key="1">
    <citation type="submission" date="2016-08" db="EMBL/GenBank/DDBJ databases">
        <title>Novel Firmicute Genomes.</title>
        <authorList>
            <person name="Poppleton D.I."/>
            <person name="Gribaldo S."/>
        </authorList>
    </citation>
    <scope>NUCLEOTIDE SEQUENCE [LARGE SCALE GENOMIC DNA]</scope>
    <source>
        <strain evidence="1 2">RAOx-1</strain>
    </source>
</reference>
<name>A0A419SQY9_9BACL</name>
<dbReference type="SUPFAM" id="SSF140663">
    <property type="entry name" value="TTHA0068-like"/>
    <property type="match status" value="1"/>
</dbReference>
<dbReference type="AlphaFoldDB" id="A0A419SQY9"/>
<dbReference type="PANTHER" id="PTHR34796">
    <property type="entry name" value="EXPRESSED PROTEIN"/>
    <property type="match status" value="1"/>
</dbReference>
<sequence>MHYPADYIKYLAHFHGDRDFFECHEVLEEYWKSLPEREPIWVVLIQIAVGLYHHRRGNYGGAIKMLNSTFTRMTKADVERVGLDYHRLTEMIKQRIEAVEQGEAYFDLNLPISDPTLEELAEAECAAHGWSWFAPSSMEDALIHRHALRNRSDVIQARAEKLAANQRR</sequence>
<protein>
    <recommendedName>
        <fullName evidence="3">DUF309 domain-containing protein</fullName>
    </recommendedName>
</protein>
<comment type="caution">
    <text evidence="1">The sequence shown here is derived from an EMBL/GenBank/DDBJ whole genome shotgun (WGS) entry which is preliminary data.</text>
</comment>
<proteinExistence type="predicted"/>
<dbReference type="PANTHER" id="PTHR34796:SF1">
    <property type="entry name" value="EXPRESSED PROTEIN"/>
    <property type="match status" value="1"/>
</dbReference>
<dbReference type="Pfam" id="PF03745">
    <property type="entry name" value="DUF309"/>
    <property type="match status" value="1"/>
</dbReference>
<evidence type="ECO:0008006" key="3">
    <source>
        <dbReference type="Google" id="ProtNLM"/>
    </source>
</evidence>
<keyword evidence="2" id="KW-1185">Reference proteome</keyword>
<dbReference type="InterPro" id="IPR023203">
    <property type="entry name" value="TTHA0068_sf"/>
</dbReference>
<gene>
    <name evidence="1" type="ORF">BEP19_16560</name>
</gene>
<dbReference type="RefSeq" id="WP_245983223.1">
    <property type="nucleotide sequence ID" value="NZ_MCHY01000002.1"/>
</dbReference>
<dbReference type="InterPro" id="IPR005500">
    <property type="entry name" value="DUF309"/>
</dbReference>
<dbReference type="EMBL" id="MCHY01000002">
    <property type="protein sequence ID" value="RKD26808.1"/>
    <property type="molecule type" value="Genomic_DNA"/>
</dbReference>
<dbReference type="Gene3D" id="1.10.3450.10">
    <property type="entry name" value="TTHA0068-like"/>
    <property type="match status" value="1"/>
</dbReference>
<accession>A0A419SQY9</accession>
<evidence type="ECO:0000313" key="2">
    <source>
        <dbReference type="Proteomes" id="UP000284219"/>
    </source>
</evidence>
<evidence type="ECO:0000313" key="1">
    <source>
        <dbReference type="EMBL" id="RKD26808.1"/>
    </source>
</evidence>